<dbReference type="GO" id="GO:0003700">
    <property type="term" value="F:DNA-binding transcription factor activity"/>
    <property type="evidence" value="ECO:0007669"/>
    <property type="project" value="TreeGrafter"/>
</dbReference>
<dbReference type="Proteomes" id="UP000185696">
    <property type="component" value="Unassembled WGS sequence"/>
</dbReference>
<evidence type="ECO:0000313" key="7">
    <source>
        <dbReference type="Proteomes" id="UP000185696"/>
    </source>
</evidence>
<accession>A0A7Z0WPE6</accession>
<dbReference type="Gene3D" id="1.10.357.10">
    <property type="entry name" value="Tetracycline Repressor, domain 2"/>
    <property type="match status" value="1"/>
</dbReference>
<evidence type="ECO:0000256" key="2">
    <source>
        <dbReference type="ARBA" id="ARBA00023125"/>
    </source>
</evidence>
<protein>
    <submittedName>
        <fullName evidence="6">TetR family transcriptional regulator</fullName>
    </submittedName>
</protein>
<proteinExistence type="predicted"/>
<dbReference type="PANTHER" id="PTHR30055:SF238">
    <property type="entry name" value="MYCOFACTOCIN BIOSYNTHESIS TRANSCRIPTIONAL REGULATOR MFTR-RELATED"/>
    <property type="match status" value="1"/>
</dbReference>
<keyword evidence="1" id="KW-0805">Transcription regulation</keyword>
<dbReference type="InterPro" id="IPR001647">
    <property type="entry name" value="HTH_TetR"/>
</dbReference>
<feature type="DNA-binding region" description="H-T-H motif" evidence="4">
    <location>
        <begin position="33"/>
        <end position="52"/>
    </location>
</feature>
<evidence type="ECO:0000256" key="1">
    <source>
        <dbReference type="ARBA" id="ARBA00023015"/>
    </source>
</evidence>
<keyword evidence="2 4" id="KW-0238">DNA-binding</keyword>
<name>A0A7Z0WPE6_9PSEU</name>
<dbReference type="GO" id="GO:0000976">
    <property type="term" value="F:transcription cis-regulatory region binding"/>
    <property type="evidence" value="ECO:0007669"/>
    <property type="project" value="TreeGrafter"/>
</dbReference>
<keyword evidence="3" id="KW-0804">Transcription</keyword>
<organism evidence="6 7">
    <name type="scientific">Actinophytocola xinjiangensis</name>
    <dbReference type="NCBI Taxonomy" id="485602"/>
    <lineage>
        <taxon>Bacteria</taxon>
        <taxon>Bacillati</taxon>
        <taxon>Actinomycetota</taxon>
        <taxon>Actinomycetes</taxon>
        <taxon>Pseudonocardiales</taxon>
        <taxon>Pseudonocardiaceae</taxon>
    </lineage>
</organism>
<sequence length="195" mass="20124">MTGLRERKKQATRVALREAALRLALERGVDNVRVDDIAAAAGVSPRTYNNYFSSREEAIVAGVTAEREARVAEIVARRAGEVGLAEAVVEAVVGVYTGDSRPEVLSLITGSLREGFVASAGGIEGGLARVVGERVGDARVGRVLAAGVVGAVRVALDEWVEVRGGGLVVVSGSLEGLIRRAVGVLVPALEAAEAG</sequence>
<reference evidence="6 7" key="1">
    <citation type="submission" date="2016-12" db="EMBL/GenBank/DDBJ databases">
        <title>The draft genome sequence of Actinophytocola xinjiangensis.</title>
        <authorList>
            <person name="Wang W."/>
            <person name="Yuan L."/>
        </authorList>
    </citation>
    <scope>NUCLEOTIDE SEQUENCE [LARGE SCALE GENOMIC DNA]</scope>
    <source>
        <strain evidence="6 7">CGMCC 4.4663</strain>
    </source>
</reference>
<feature type="domain" description="HTH tetR-type" evidence="5">
    <location>
        <begin position="10"/>
        <end position="70"/>
    </location>
</feature>
<gene>
    <name evidence="6" type="ORF">BLA60_18430</name>
</gene>
<evidence type="ECO:0000256" key="3">
    <source>
        <dbReference type="ARBA" id="ARBA00023163"/>
    </source>
</evidence>
<dbReference type="InterPro" id="IPR050109">
    <property type="entry name" value="HTH-type_TetR-like_transc_reg"/>
</dbReference>
<dbReference type="Pfam" id="PF00440">
    <property type="entry name" value="TetR_N"/>
    <property type="match status" value="1"/>
</dbReference>
<dbReference type="PROSITE" id="PS50977">
    <property type="entry name" value="HTH_TETR_2"/>
    <property type="match status" value="1"/>
</dbReference>
<dbReference type="AlphaFoldDB" id="A0A7Z0WPE6"/>
<dbReference type="EMBL" id="MSIF01000008">
    <property type="protein sequence ID" value="OLF09757.1"/>
    <property type="molecule type" value="Genomic_DNA"/>
</dbReference>
<dbReference type="SUPFAM" id="SSF46689">
    <property type="entry name" value="Homeodomain-like"/>
    <property type="match status" value="1"/>
</dbReference>
<evidence type="ECO:0000313" key="6">
    <source>
        <dbReference type="EMBL" id="OLF09757.1"/>
    </source>
</evidence>
<comment type="caution">
    <text evidence="6">The sequence shown here is derived from an EMBL/GenBank/DDBJ whole genome shotgun (WGS) entry which is preliminary data.</text>
</comment>
<dbReference type="RefSeq" id="WP_075134148.1">
    <property type="nucleotide sequence ID" value="NZ_MSIF01000008.1"/>
</dbReference>
<dbReference type="OrthoDB" id="3296001at2"/>
<dbReference type="PANTHER" id="PTHR30055">
    <property type="entry name" value="HTH-TYPE TRANSCRIPTIONAL REGULATOR RUTR"/>
    <property type="match status" value="1"/>
</dbReference>
<dbReference type="InterPro" id="IPR009057">
    <property type="entry name" value="Homeodomain-like_sf"/>
</dbReference>
<keyword evidence="7" id="KW-1185">Reference proteome</keyword>
<evidence type="ECO:0000256" key="4">
    <source>
        <dbReference type="PROSITE-ProRule" id="PRU00335"/>
    </source>
</evidence>
<evidence type="ECO:0000259" key="5">
    <source>
        <dbReference type="PROSITE" id="PS50977"/>
    </source>
</evidence>